<evidence type="ECO:0000313" key="2">
    <source>
        <dbReference type="Proteomes" id="UP000886632"/>
    </source>
</evidence>
<name>A0A9D7T5G4_9MICO</name>
<evidence type="ECO:0000313" key="1">
    <source>
        <dbReference type="EMBL" id="MBL0002992.1"/>
    </source>
</evidence>
<dbReference type="AlphaFoldDB" id="A0A9D7T5G4"/>
<comment type="caution">
    <text evidence="1">The sequence shown here is derived from an EMBL/GenBank/DDBJ whole genome shotgun (WGS) entry which is preliminary data.</text>
</comment>
<accession>A0A9D7T5G4</accession>
<dbReference type="EMBL" id="JADKGK010000006">
    <property type="protein sequence ID" value="MBL0002992.1"/>
    <property type="molecule type" value="Genomic_DNA"/>
</dbReference>
<organism evidence="1 2">
    <name type="scientific">Candidatus Phosphoribacter hodrii</name>
    <dbReference type="NCBI Taxonomy" id="2953743"/>
    <lineage>
        <taxon>Bacteria</taxon>
        <taxon>Bacillati</taxon>
        <taxon>Actinomycetota</taxon>
        <taxon>Actinomycetes</taxon>
        <taxon>Micrococcales</taxon>
        <taxon>Dermatophilaceae</taxon>
        <taxon>Candidatus Phosphoribacter</taxon>
    </lineage>
</organism>
<gene>
    <name evidence="1" type="ORF">IPP00_03000</name>
</gene>
<dbReference type="Proteomes" id="UP000886632">
    <property type="component" value="Unassembled WGS sequence"/>
</dbReference>
<sequence>MAEQAELVRVARARLDSLTVLDNGVARQKKRSRALRRAVLAAAFEGKLTGRHADDEVIEEMAAAR</sequence>
<reference evidence="1" key="1">
    <citation type="submission" date="2020-10" db="EMBL/GenBank/DDBJ databases">
        <title>Connecting structure to function with the recovery of over 1000 high-quality activated sludge metagenome-assembled genomes encoding full-length rRNA genes using long-read sequencing.</title>
        <authorList>
            <person name="Singleton C.M."/>
            <person name="Petriglieri F."/>
            <person name="Kristensen J.M."/>
            <person name="Kirkegaard R.H."/>
            <person name="Michaelsen T.Y."/>
            <person name="Andersen M.H."/>
            <person name="Karst S.M."/>
            <person name="Dueholm M.S."/>
            <person name="Nielsen P.H."/>
            <person name="Albertsen M."/>
        </authorList>
    </citation>
    <scope>NUCLEOTIDE SEQUENCE</scope>
    <source>
        <strain evidence="1">Ribe_18-Q3-R11-54_MAXAC.001</strain>
    </source>
</reference>
<proteinExistence type="predicted"/>
<protein>
    <submittedName>
        <fullName evidence="1">Uncharacterized protein</fullName>
    </submittedName>
</protein>